<dbReference type="InterPro" id="IPR052895">
    <property type="entry name" value="HetReg/Transcr_Mod"/>
</dbReference>
<name>A0A9P9DY65_9PLEO</name>
<evidence type="ECO:0000313" key="3">
    <source>
        <dbReference type="Proteomes" id="UP000700596"/>
    </source>
</evidence>
<sequence>FRHKPLVLSNSSAIRLIRVKPELSGSGKIQCSIEHTTTDSQYMCLSYVWGSTSSAEHLITIDEKTFAIHHNLSAFLHIARKKFPHQGFWIDAVCIDQANNRERNHQVQQMGLIYSKARRVIAWMGNDALIVRFFDLGNRSNYVPFSEPSGLKEFISNQYWSRAWITQEGYLAADLIFLAQDTEVSLNRIVNQVRLYDHGGPEFAYIRPLLSKAGIRGKSLLYLLYIFREKQCSIKADRIFSLLAICDKGSSLRVDYDLKEKELVRRVLESCPDEACFCTLGLLADVLDLWPSQH</sequence>
<keyword evidence="3" id="KW-1185">Reference proteome</keyword>
<dbReference type="Proteomes" id="UP000700596">
    <property type="component" value="Unassembled WGS sequence"/>
</dbReference>
<dbReference type="InterPro" id="IPR010730">
    <property type="entry name" value="HET"/>
</dbReference>
<dbReference type="OrthoDB" id="194358at2759"/>
<evidence type="ECO:0000313" key="2">
    <source>
        <dbReference type="EMBL" id="KAH7128619.1"/>
    </source>
</evidence>
<organism evidence="2 3">
    <name type="scientific">Dendryphion nanum</name>
    <dbReference type="NCBI Taxonomy" id="256645"/>
    <lineage>
        <taxon>Eukaryota</taxon>
        <taxon>Fungi</taxon>
        <taxon>Dikarya</taxon>
        <taxon>Ascomycota</taxon>
        <taxon>Pezizomycotina</taxon>
        <taxon>Dothideomycetes</taxon>
        <taxon>Pleosporomycetidae</taxon>
        <taxon>Pleosporales</taxon>
        <taxon>Torulaceae</taxon>
        <taxon>Dendryphion</taxon>
    </lineage>
</organism>
<protein>
    <submittedName>
        <fullName evidence="2">Heterokaryon incompatibility protein-domain-containing protein</fullName>
    </submittedName>
</protein>
<dbReference type="AlphaFoldDB" id="A0A9P9DY65"/>
<comment type="caution">
    <text evidence="2">The sequence shown here is derived from an EMBL/GenBank/DDBJ whole genome shotgun (WGS) entry which is preliminary data.</text>
</comment>
<feature type="non-terminal residue" evidence="2">
    <location>
        <position position="294"/>
    </location>
</feature>
<dbReference type="EMBL" id="JAGMWT010000005">
    <property type="protein sequence ID" value="KAH7128619.1"/>
    <property type="molecule type" value="Genomic_DNA"/>
</dbReference>
<proteinExistence type="predicted"/>
<feature type="non-terminal residue" evidence="2">
    <location>
        <position position="1"/>
    </location>
</feature>
<feature type="domain" description="Heterokaryon incompatibility" evidence="1">
    <location>
        <begin position="42"/>
        <end position="168"/>
    </location>
</feature>
<dbReference type="PANTHER" id="PTHR24148">
    <property type="entry name" value="ANKYRIN REPEAT DOMAIN-CONTAINING PROTEIN 39 HOMOLOG-RELATED"/>
    <property type="match status" value="1"/>
</dbReference>
<reference evidence="2" key="1">
    <citation type="journal article" date="2021" name="Nat. Commun.">
        <title>Genetic determinants of endophytism in the Arabidopsis root mycobiome.</title>
        <authorList>
            <person name="Mesny F."/>
            <person name="Miyauchi S."/>
            <person name="Thiergart T."/>
            <person name="Pickel B."/>
            <person name="Atanasova L."/>
            <person name="Karlsson M."/>
            <person name="Huettel B."/>
            <person name="Barry K.W."/>
            <person name="Haridas S."/>
            <person name="Chen C."/>
            <person name="Bauer D."/>
            <person name="Andreopoulos W."/>
            <person name="Pangilinan J."/>
            <person name="LaButti K."/>
            <person name="Riley R."/>
            <person name="Lipzen A."/>
            <person name="Clum A."/>
            <person name="Drula E."/>
            <person name="Henrissat B."/>
            <person name="Kohler A."/>
            <person name="Grigoriev I.V."/>
            <person name="Martin F.M."/>
            <person name="Hacquard S."/>
        </authorList>
    </citation>
    <scope>NUCLEOTIDE SEQUENCE</scope>
    <source>
        <strain evidence="2">MPI-CAGE-CH-0243</strain>
    </source>
</reference>
<accession>A0A9P9DY65</accession>
<dbReference type="Pfam" id="PF06985">
    <property type="entry name" value="HET"/>
    <property type="match status" value="1"/>
</dbReference>
<evidence type="ECO:0000259" key="1">
    <source>
        <dbReference type="Pfam" id="PF06985"/>
    </source>
</evidence>
<gene>
    <name evidence="2" type="ORF">B0J11DRAFT_408200</name>
</gene>
<dbReference type="PANTHER" id="PTHR24148:SF73">
    <property type="entry name" value="HET DOMAIN PROTEIN (AFU_ORTHOLOGUE AFUA_8G01020)"/>
    <property type="match status" value="1"/>
</dbReference>